<dbReference type="Pfam" id="PF13579">
    <property type="entry name" value="Glyco_trans_4_4"/>
    <property type="match status" value="1"/>
</dbReference>
<dbReference type="EMBL" id="JBHUDC010000006">
    <property type="protein sequence ID" value="MFD1514119.1"/>
    <property type="molecule type" value="Genomic_DNA"/>
</dbReference>
<dbReference type="AlphaFoldDB" id="A0ABD6AWX1"/>
<evidence type="ECO:0000259" key="1">
    <source>
        <dbReference type="Pfam" id="PF13579"/>
    </source>
</evidence>
<organism evidence="2 3">
    <name type="scientific">Halomarina rubra</name>
    <dbReference type="NCBI Taxonomy" id="2071873"/>
    <lineage>
        <taxon>Archaea</taxon>
        <taxon>Methanobacteriati</taxon>
        <taxon>Methanobacteriota</taxon>
        <taxon>Stenosarchaea group</taxon>
        <taxon>Halobacteria</taxon>
        <taxon>Halobacteriales</taxon>
        <taxon>Natronomonadaceae</taxon>
        <taxon>Halomarina</taxon>
    </lineage>
</organism>
<feature type="domain" description="Glycosyltransferase subfamily 4-like N-terminal" evidence="1">
    <location>
        <begin position="120"/>
        <end position="233"/>
    </location>
</feature>
<comment type="caution">
    <text evidence="2">The sequence shown here is derived from an EMBL/GenBank/DDBJ whole genome shotgun (WGS) entry which is preliminary data.</text>
</comment>
<gene>
    <name evidence="2" type="ORF">ACFSBT_12615</name>
</gene>
<proteinExistence type="predicted"/>
<keyword evidence="3" id="KW-1185">Reference proteome</keyword>
<accession>A0ABD6AWX1</accession>
<name>A0ABD6AWX1_9EURY</name>
<evidence type="ECO:0000313" key="3">
    <source>
        <dbReference type="Proteomes" id="UP001597187"/>
    </source>
</evidence>
<dbReference type="SUPFAM" id="SSF53756">
    <property type="entry name" value="UDP-Glycosyltransferase/glycogen phosphorylase"/>
    <property type="match status" value="1"/>
</dbReference>
<sequence>MANSEVLIVAFHAPPENTSSARRIRCLINNLPNQGWSPTVLTTETETLPSEHYAEYVVQTPYLGDIHEIIRQRLPFLSDEYTPDESPHATMPEDSTNSIGTRLQKKAIHSAKSLVLDSLAYPDSKRLWRKKAVHYGRELLDSGEFDLILSTSPPATSHLIGRQLANEFEIPWVADFQDLWTQYHYNTSNPIREFFESRLQKRVISDADYLTAATAPFAEQLESFHEIPAIPIHLGLEKLETSPLTDDFTITYSGGLYNGKRDPRKILKSIEILETSKSVDPANIVVQFFGVQAPWLKSLVNRYNLDSTVRQTEWLPKQEILKKQRESQILLSIQWDHPMEWMVCPGKIFEYLAAQRPILAYGGPTHGVVGSILNETKAGQKFDSPSKIAEYLENRYHEYESMGEVSYHGETQAINSYRHDKITKKFVKVFNEVQ</sequence>
<dbReference type="Gene3D" id="3.40.50.2000">
    <property type="entry name" value="Glycogen Phosphorylase B"/>
    <property type="match status" value="2"/>
</dbReference>
<dbReference type="RefSeq" id="WP_250874091.1">
    <property type="nucleotide sequence ID" value="NZ_JALXFV010000006.1"/>
</dbReference>
<dbReference type="InterPro" id="IPR028098">
    <property type="entry name" value="Glyco_trans_4-like_N"/>
</dbReference>
<protein>
    <submittedName>
        <fullName evidence="2">Glycosyltransferase</fullName>
    </submittedName>
</protein>
<reference evidence="2 3" key="1">
    <citation type="journal article" date="2019" name="Int. J. Syst. Evol. Microbiol.">
        <title>The Global Catalogue of Microorganisms (GCM) 10K type strain sequencing project: providing services to taxonomists for standard genome sequencing and annotation.</title>
        <authorList>
            <consortium name="The Broad Institute Genomics Platform"/>
            <consortium name="The Broad Institute Genome Sequencing Center for Infectious Disease"/>
            <person name="Wu L."/>
            <person name="Ma J."/>
        </authorList>
    </citation>
    <scope>NUCLEOTIDE SEQUENCE [LARGE SCALE GENOMIC DNA]</scope>
    <source>
        <strain evidence="2 3">CGMCC 1.12563</strain>
    </source>
</reference>
<dbReference type="Proteomes" id="UP001597187">
    <property type="component" value="Unassembled WGS sequence"/>
</dbReference>
<evidence type="ECO:0000313" key="2">
    <source>
        <dbReference type="EMBL" id="MFD1514119.1"/>
    </source>
</evidence>